<evidence type="ECO:0000313" key="2">
    <source>
        <dbReference type="EMBL" id="SIN74275.1"/>
    </source>
</evidence>
<dbReference type="InterPro" id="IPR011055">
    <property type="entry name" value="Dup_hybrid_motif"/>
</dbReference>
<dbReference type="GO" id="GO:0004222">
    <property type="term" value="F:metalloendopeptidase activity"/>
    <property type="evidence" value="ECO:0007669"/>
    <property type="project" value="TreeGrafter"/>
</dbReference>
<reference evidence="3" key="1">
    <citation type="submission" date="2016-11" db="EMBL/GenBank/DDBJ databases">
        <authorList>
            <person name="Varghese N."/>
            <person name="Submissions S."/>
        </authorList>
    </citation>
    <scope>NUCLEOTIDE SEQUENCE [LARGE SCALE GENOMIC DNA]</scope>
    <source>
        <strain evidence="3">DSM 27623</strain>
    </source>
</reference>
<protein>
    <submittedName>
        <fullName evidence="2">Peptidase family M23</fullName>
    </submittedName>
</protein>
<feature type="domain" description="M23ase beta-sheet core" evidence="1">
    <location>
        <begin position="143"/>
        <end position="239"/>
    </location>
</feature>
<dbReference type="InterPro" id="IPR016047">
    <property type="entry name" value="M23ase_b-sheet_dom"/>
</dbReference>
<dbReference type="RefSeq" id="WP_074232935.1">
    <property type="nucleotide sequence ID" value="NZ_FSRK01000001.1"/>
</dbReference>
<dbReference type="Proteomes" id="UP000185207">
    <property type="component" value="Unassembled WGS sequence"/>
</dbReference>
<evidence type="ECO:0000313" key="3">
    <source>
        <dbReference type="Proteomes" id="UP000185207"/>
    </source>
</evidence>
<organism evidence="2 3">
    <name type="scientific">Epilithonimonas zeae</name>
    <dbReference type="NCBI Taxonomy" id="1416779"/>
    <lineage>
        <taxon>Bacteria</taxon>
        <taxon>Pseudomonadati</taxon>
        <taxon>Bacteroidota</taxon>
        <taxon>Flavobacteriia</taxon>
        <taxon>Flavobacteriales</taxon>
        <taxon>Weeksellaceae</taxon>
        <taxon>Chryseobacterium group</taxon>
        <taxon>Epilithonimonas</taxon>
    </lineage>
</organism>
<sequence length="275" mass="31468">MRKLIWAIIILKNSFLFSQAPNLKIYYQKKNDTITLLMDNQDSLPYSIEFFGQPKVENMRSIGEHFKNRYVIEENTSKLRLAQFVPLDIHKPSSFKKIPEFKLTPGNNWKDADEDYIYDLPYAKGRMFAVVQGYNGGYSHKNQNALDFEMPEGTEVLAAREGVVILLKQDSNTGCDNEACAKDANFIIILHSDGTMASYVHLQFNSLNVKKGDKVKKGQVIALSGNTGWSTGPHLHFNCSVLNPQKYRSLRTLFRINDGHKAEYLIQGVNYRKNY</sequence>
<proteinExistence type="predicted"/>
<gene>
    <name evidence="2" type="ORF">SAMN05444409_0051</name>
</gene>
<evidence type="ECO:0000259" key="1">
    <source>
        <dbReference type="Pfam" id="PF01551"/>
    </source>
</evidence>
<dbReference type="PANTHER" id="PTHR21666">
    <property type="entry name" value="PEPTIDASE-RELATED"/>
    <property type="match status" value="1"/>
</dbReference>
<dbReference type="InterPro" id="IPR050570">
    <property type="entry name" value="Cell_wall_metabolism_enzyme"/>
</dbReference>
<dbReference type="AlphaFoldDB" id="A0A1N6DU04"/>
<name>A0A1N6DU04_9FLAO</name>
<dbReference type="CDD" id="cd12797">
    <property type="entry name" value="M23_peptidase"/>
    <property type="match status" value="1"/>
</dbReference>
<keyword evidence="3" id="KW-1185">Reference proteome</keyword>
<dbReference type="OrthoDB" id="9809488at2"/>
<dbReference type="PANTHER" id="PTHR21666:SF270">
    <property type="entry name" value="MUREIN HYDROLASE ACTIVATOR ENVC"/>
    <property type="match status" value="1"/>
</dbReference>
<dbReference type="EMBL" id="FSRK01000001">
    <property type="protein sequence ID" value="SIN74275.1"/>
    <property type="molecule type" value="Genomic_DNA"/>
</dbReference>
<dbReference type="SUPFAM" id="SSF51261">
    <property type="entry name" value="Duplicated hybrid motif"/>
    <property type="match status" value="1"/>
</dbReference>
<accession>A0A1N6DU04</accession>
<dbReference type="STRING" id="1416779.SAMN05444409_0051"/>
<dbReference type="Pfam" id="PF01551">
    <property type="entry name" value="Peptidase_M23"/>
    <property type="match status" value="1"/>
</dbReference>
<dbReference type="Gene3D" id="2.70.70.10">
    <property type="entry name" value="Glucose Permease (Domain IIA)"/>
    <property type="match status" value="1"/>
</dbReference>